<keyword evidence="2" id="KW-1185">Reference proteome</keyword>
<accession>A0AAP0PFB2</accession>
<proteinExistence type="predicted"/>
<reference evidence="1 2" key="1">
    <citation type="submission" date="2024-01" db="EMBL/GenBank/DDBJ databases">
        <title>Genome assemblies of Stephania.</title>
        <authorList>
            <person name="Yang L."/>
        </authorList>
    </citation>
    <scope>NUCLEOTIDE SEQUENCE [LARGE SCALE GENOMIC DNA]</scope>
    <source>
        <strain evidence="1">YNDBR</strain>
        <tissue evidence="1">Leaf</tissue>
    </source>
</reference>
<dbReference type="EMBL" id="JBBNAF010000005">
    <property type="protein sequence ID" value="KAK9143033.1"/>
    <property type="molecule type" value="Genomic_DNA"/>
</dbReference>
<evidence type="ECO:0000313" key="1">
    <source>
        <dbReference type="EMBL" id="KAK9143033.1"/>
    </source>
</evidence>
<sequence>MVALLGGAAGMDGLLSNGEPLAAAAATASAPNSSKSPMAAVVHEGGTWRLRRDVFLPQICGNRVNLVKNSFLEEDLELKTSMEGMEWMRMGKGRSEEKRSFWEWNQQRREWAVGREGGDDAIGLGDEALKIGEGGCGGGGGSCDGGGGGGGGGEVVVAVVEGGEVL</sequence>
<gene>
    <name evidence="1" type="ORF">Syun_012433</name>
</gene>
<organism evidence="1 2">
    <name type="scientific">Stephania yunnanensis</name>
    <dbReference type="NCBI Taxonomy" id="152371"/>
    <lineage>
        <taxon>Eukaryota</taxon>
        <taxon>Viridiplantae</taxon>
        <taxon>Streptophyta</taxon>
        <taxon>Embryophyta</taxon>
        <taxon>Tracheophyta</taxon>
        <taxon>Spermatophyta</taxon>
        <taxon>Magnoliopsida</taxon>
        <taxon>Ranunculales</taxon>
        <taxon>Menispermaceae</taxon>
        <taxon>Menispermoideae</taxon>
        <taxon>Cissampelideae</taxon>
        <taxon>Stephania</taxon>
    </lineage>
</organism>
<protein>
    <submittedName>
        <fullName evidence="1">Uncharacterized protein</fullName>
    </submittedName>
</protein>
<name>A0AAP0PFB2_9MAGN</name>
<dbReference type="AlphaFoldDB" id="A0AAP0PFB2"/>
<comment type="caution">
    <text evidence="1">The sequence shown here is derived from an EMBL/GenBank/DDBJ whole genome shotgun (WGS) entry which is preliminary data.</text>
</comment>
<evidence type="ECO:0000313" key="2">
    <source>
        <dbReference type="Proteomes" id="UP001420932"/>
    </source>
</evidence>
<dbReference type="Proteomes" id="UP001420932">
    <property type="component" value="Unassembled WGS sequence"/>
</dbReference>